<evidence type="ECO:0000313" key="1">
    <source>
        <dbReference type="EMBL" id="THU48459.1"/>
    </source>
</evidence>
<proteinExistence type="predicted"/>
<name>A0A4S8IK12_MUSBA</name>
<sequence length="121" mass="13641">MDCRVLLPSPRRTLTSVTRIQTQSRRLIHMVSASKASLIIAASMAAVEALKDQAGLCRWNYTVESLHQRAKRSMATLSQAKRMSCSSVDQWRKAGEGAVERAKRTEMSLSKIIYWDCWGPK</sequence>
<protein>
    <recommendedName>
        <fullName evidence="3">Wound-responsive family protein</fullName>
    </recommendedName>
</protein>
<dbReference type="PANTHER" id="PTHR33090">
    <property type="entry name" value="DUF3774 DOMAIN PROTEIN-RELATED"/>
    <property type="match status" value="1"/>
</dbReference>
<comment type="caution">
    <text evidence="1">The sequence shown here is derived from an EMBL/GenBank/DDBJ whole genome shotgun (WGS) entry which is preliminary data.</text>
</comment>
<dbReference type="InterPro" id="IPR022251">
    <property type="entry name" value="DUF3774_wound-induced"/>
</dbReference>
<gene>
    <name evidence="1" type="ORF">C4D60_Mb09t26480</name>
</gene>
<reference evidence="1 2" key="1">
    <citation type="journal article" date="2019" name="Nat. Plants">
        <title>Genome sequencing of Musa balbisiana reveals subgenome evolution and function divergence in polyploid bananas.</title>
        <authorList>
            <person name="Yao X."/>
        </authorList>
    </citation>
    <scope>NUCLEOTIDE SEQUENCE [LARGE SCALE GENOMIC DNA]</scope>
    <source>
        <strain evidence="2">cv. DH-PKW</strain>
        <tissue evidence="1">Leaves</tissue>
    </source>
</reference>
<dbReference type="Pfam" id="PF12609">
    <property type="entry name" value="DUF3774"/>
    <property type="match status" value="1"/>
</dbReference>
<evidence type="ECO:0008006" key="3">
    <source>
        <dbReference type="Google" id="ProtNLM"/>
    </source>
</evidence>
<dbReference type="EMBL" id="PYDT01000010">
    <property type="protein sequence ID" value="THU48459.1"/>
    <property type="molecule type" value="Genomic_DNA"/>
</dbReference>
<organism evidence="1 2">
    <name type="scientific">Musa balbisiana</name>
    <name type="common">Banana</name>
    <dbReference type="NCBI Taxonomy" id="52838"/>
    <lineage>
        <taxon>Eukaryota</taxon>
        <taxon>Viridiplantae</taxon>
        <taxon>Streptophyta</taxon>
        <taxon>Embryophyta</taxon>
        <taxon>Tracheophyta</taxon>
        <taxon>Spermatophyta</taxon>
        <taxon>Magnoliopsida</taxon>
        <taxon>Liliopsida</taxon>
        <taxon>Zingiberales</taxon>
        <taxon>Musaceae</taxon>
        <taxon>Musa</taxon>
    </lineage>
</organism>
<keyword evidence="2" id="KW-1185">Reference proteome</keyword>
<evidence type="ECO:0000313" key="2">
    <source>
        <dbReference type="Proteomes" id="UP000317650"/>
    </source>
</evidence>
<dbReference type="Proteomes" id="UP000317650">
    <property type="component" value="Chromosome 9"/>
</dbReference>
<dbReference type="AlphaFoldDB" id="A0A4S8IK12"/>
<accession>A0A4S8IK12</accession>